<dbReference type="SUPFAM" id="SSF54506">
    <property type="entry name" value="Diaminopimelate epimerase-like"/>
    <property type="match status" value="1"/>
</dbReference>
<organism evidence="1 2">
    <name type="scientific">Blautia stercoris</name>
    <dbReference type="NCBI Taxonomy" id="871664"/>
    <lineage>
        <taxon>Bacteria</taxon>
        <taxon>Bacillati</taxon>
        <taxon>Bacillota</taxon>
        <taxon>Clostridia</taxon>
        <taxon>Lachnospirales</taxon>
        <taxon>Lachnospiraceae</taxon>
        <taxon>Blautia</taxon>
    </lineage>
</organism>
<name>A0ABR7PCN6_9FIRM</name>
<proteinExistence type="predicted"/>
<comment type="caution">
    <text evidence="1">The sequence shown here is derived from an EMBL/GenBank/DDBJ whole genome shotgun (WGS) entry which is preliminary data.</text>
</comment>
<protein>
    <recommendedName>
        <fullName evidence="3">Diaminopimelate epimerase</fullName>
    </recommendedName>
</protein>
<sequence>MEVKLRVADPAGNITIFVTSPVERNLYAKVANELLAIKEFRGEQVGFIERHEDGSSHMEMMGGEFCGNATRSFGYLLGKEQESKDAYKKTVTVDVSGSSEKLDVEVDYEAGTSKTMMPLPEKIEEVETAQYGSYPMVVFDGINHVIVKGPRREDAFVQAVLEAAMAKHKCDACGIMFLEPSADGMEKRYRMTPVVYVEETGSLVWESSCGSGSMATAVYLSKQKNDGKYVYILKQPGGIIEATVVKENGKTVECKMGGPVSVSLEKTVEVKV</sequence>
<evidence type="ECO:0000313" key="1">
    <source>
        <dbReference type="EMBL" id="MBC8629167.1"/>
    </source>
</evidence>
<dbReference type="EMBL" id="JACRTP010000004">
    <property type="protein sequence ID" value="MBC8629167.1"/>
    <property type="molecule type" value="Genomic_DNA"/>
</dbReference>
<dbReference type="InterPro" id="IPR058944">
    <property type="entry name" value="CntK-like"/>
</dbReference>
<evidence type="ECO:0000313" key="2">
    <source>
        <dbReference type="Proteomes" id="UP000661649"/>
    </source>
</evidence>
<reference evidence="1 2" key="1">
    <citation type="submission" date="2020-08" db="EMBL/GenBank/DDBJ databases">
        <title>Genome public.</title>
        <authorList>
            <person name="Liu C."/>
            <person name="Sun Q."/>
        </authorList>
    </citation>
    <scope>NUCLEOTIDE SEQUENCE [LARGE SCALE GENOMIC DNA]</scope>
    <source>
        <strain evidence="1 2">3_YM_SP_D4_24.mj</strain>
    </source>
</reference>
<evidence type="ECO:0008006" key="3">
    <source>
        <dbReference type="Google" id="ProtNLM"/>
    </source>
</evidence>
<keyword evidence="2" id="KW-1185">Reference proteome</keyword>
<dbReference type="Pfam" id="PF26317">
    <property type="entry name" value="CntK_N"/>
    <property type="match status" value="1"/>
</dbReference>
<gene>
    <name evidence="1" type="ORF">H8712_11180</name>
</gene>
<dbReference type="Proteomes" id="UP000661649">
    <property type="component" value="Unassembled WGS sequence"/>
</dbReference>
<dbReference type="RefSeq" id="WP_022303204.1">
    <property type="nucleotide sequence ID" value="NZ_DAWEED010000001.1"/>
</dbReference>
<accession>A0ABR7PCN6</accession>